<protein>
    <submittedName>
        <fullName evidence="1">Uncharacterized protein</fullName>
    </submittedName>
</protein>
<keyword evidence="2" id="KW-1185">Reference proteome</keyword>
<evidence type="ECO:0000313" key="2">
    <source>
        <dbReference type="Proteomes" id="UP000805841"/>
    </source>
</evidence>
<organism evidence="1 2">
    <name type="scientific">Pseudomonas typographi</name>
    <dbReference type="NCBI Taxonomy" id="2715964"/>
    <lineage>
        <taxon>Bacteria</taxon>
        <taxon>Pseudomonadati</taxon>
        <taxon>Pseudomonadota</taxon>
        <taxon>Gammaproteobacteria</taxon>
        <taxon>Pseudomonadales</taxon>
        <taxon>Pseudomonadaceae</taxon>
        <taxon>Pseudomonas</taxon>
    </lineage>
</organism>
<proteinExistence type="predicted"/>
<name>A0ABR7Z6Y1_9PSED</name>
<dbReference type="Proteomes" id="UP000805841">
    <property type="component" value="Unassembled WGS sequence"/>
</dbReference>
<dbReference type="EMBL" id="JAAOCA010000030">
    <property type="protein sequence ID" value="MBD1601157.1"/>
    <property type="molecule type" value="Genomic_DNA"/>
</dbReference>
<comment type="caution">
    <text evidence="1">The sequence shown here is derived from an EMBL/GenBank/DDBJ whole genome shotgun (WGS) entry which is preliminary data.</text>
</comment>
<gene>
    <name evidence="1" type="ORF">HAQ05_20980</name>
</gene>
<sequence length="102" mass="10961">MSRPENTKTQPSLQLPTLGRLEFGGISTESLYIEAGLDLRVGLYLAADISDGVEQLCDRLGDAINNGEVAYLAEVRALGLLSSMSSALSRGAWFALRGEDEE</sequence>
<dbReference type="RefSeq" id="WP_190424138.1">
    <property type="nucleotide sequence ID" value="NZ_JAAOCA010000030.1"/>
</dbReference>
<accession>A0ABR7Z6Y1</accession>
<reference evidence="1 2" key="1">
    <citation type="journal article" date="2020" name="Insects">
        <title>Bacteria Belonging to Pseudomonas typographi sp. nov. from the Bark Beetle Ips typographus Have Genomic Potential to Aid in the Host Ecology.</title>
        <authorList>
            <person name="Peral-Aranega E."/>
            <person name="Saati-Santamaria Z."/>
            <person name="Kolarik M."/>
            <person name="Rivas R."/>
            <person name="Garcia-Fraile P."/>
        </authorList>
    </citation>
    <scope>NUCLEOTIDE SEQUENCE [LARGE SCALE GENOMIC DNA]</scope>
    <source>
        <strain evidence="1 2">CA3A</strain>
    </source>
</reference>
<evidence type="ECO:0000313" key="1">
    <source>
        <dbReference type="EMBL" id="MBD1601157.1"/>
    </source>
</evidence>